<dbReference type="AlphaFoldDB" id="A0ABD3C5X3"/>
<evidence type="ECO:0000259" key="2">
    <source>
        <dbReference type="Pfam" id="PF25043"/>
    </source>
</evidence>
<protein>
    <submittedName>
        <fullName evidence="3">Uncharacterized protein</fullName>
    </submittedName>
</protein>
<dbReference type="Pfam" id="PF25043">
    <property type="entry name" value="DUF7788"/>
    <property type="match status" value="1"/>
</dbReference>
<dbReference type="PANTHER" id="PTHR31373:SF17">
    <property type="entry name" value="OS06G0652100 PROTEIN"/>
    <property type="match status" value="1"/>
</dbReference>
<evidence type="ECO:0000313" key="4">
    <source>
        <dbReference type="Proteomes" id="UP001632038"/>
    </source>
</evidence>
<proteinExistence type="predicted"/>
<evidence type="ECO:0000259" key="1">
    <source>
        <dbReference type="Pfam" id="PF11443"/>
    </source>
</evidence>
<dbReference type="InterPro" id="IPR036465">
    <property type="entry name" value="vWFA_dom_sf"/>
</dbReference>
<dbReference type="InterPro" id="IPR011205">
    <property type="entry name" value="UCP015417_vWA"/>
</dbReference>
<dbReference type="Gene3D" id="3.40.50.410">
    <property type="entry name" value="von Willebrand factor, type A domain"/>
    <property type="match status" value="1"/>
</dbReference>
<dbReference type="InterPro" id="IPR058580">
    <property type="entry name" value="DUF2828"/>
</dbReference>
<name>A0ABD3C5X3_9LAMI</name>
<dbReference type="EMBL" id="JAVIJP010000052">
    <property type="protein sequence ID" value="KAL3625190.1"/>
    <property type="molecule type" value="Genomic_DNA"/>
</dbReference>
<organism evidence="3 4">
    <name type="scientific">Castilleja foliolosa</name>
    <dbReference type="NCBI Taxonomy" id="1961234"/>
    <lineage>
        <taxon>Eukaryota</taxon>
        <taxon>Viridiplantae</taxon>
        <taxon>Streptophyta</taxon>
        <taxon>Embryophyta</taxon>
        <taxon>Tracheophyta</taxon>
        <taxon>Spermatophyta</taxon>
        <taxon>Magnoliopsida</taxon>
        <taxon>eudicotyledons</taxon>
        <taxon>Gunneridae</taxon>
        <taxon>Pentapetalae</taxon>
        <taxon>asterids</taxon>
        <taxon>lamiids</taxon>
        <taxon>Lamiales</taxon>
        <taxon>Orobanchaceae</taxon>
        <taxon>Pedicularideae</taxon>
        <taxon>Castillejinae</taxon>
        <taxon>Castilleja</taxon>
    </lineage>
</organism>
<dbReference type="PANTHER" id="PTHR31373">
    <property type="entry name" value="OS06G0652100 PROTEIN"/>
    <property type="match status" value="1"/>
</dbReference>
<keyword evidence="4" id="KW-1185">Reference proteome</keyword>
<gene>
    <name evidence="3" type="ORF">CASFOL_030644</name>
</gene>
<accession>A0ABD3C5X3</accession>
<dbReference type="Proteomes" id="UP001632038">
    <property type="component" value="Unassembled WGS sequence"/>
</dbReference>
<sequence>MAHYAYCVKDRLRKQVLVPLRKALELPEDYMEDNDWGSIPYHRVASDEMLLYMDKFLERDGERFMEYIENVATGKAEIAANTFLLDKIIAYLDKVEDDWCSGNEKSVDDGGQVETLEWKMWVGNLQLKRMVRDMAEKGELNNCLAIIHYSKGMYRDIIDVSAALGVLVSELSSKPWKGRLITFNENAVLQKVRGSSLVEKTKFDQILEMHEKPNLQKVFDTLLQVAVDGKLEPDQMIKRLFVFSDMKFDKASKDPWETNYEAIVRKFKEKGYGECVPEIVFWKLGKSEATPVQANQPGVALVSGFSSNLMTLFLEQSEIKDPEAVMEAAISGQEYQKLQVFD</sequence>
<dbReference type="PIRSF" id="PIRSF015417">
    <property type="entry name" value="T31B5_30_vWA"/>
    <property type="match status" value="1"/>
</dbReference>
<evidence type="ECO:0000313" key="3">
    <source>
        <dbReference type="EMBL" id="KAL3625190.1"/>
    </source>
</evidence>
<reference evidence="4" key="1">
    <citation type="journal article" date="2024" name="IScience">
        <title>Strigolactones Initiate the Formation of Haustorium-like Structures in Castilleja.</title>
        <authorList>
            <person name="Buerger M."/>
            <person name="Peterson D."/>
            <person name="Chory J."/>
        </authorList>
    </citation>
    <scope>NUCLEOTIDE SEQUENCE [LARGE SCALE GENOMIC DNA]</scope>
</reference>
<feature type="domain" description="DUF7788" evidence="2">
    <location>
        <begin position="142"/>
        <end position="332"/>
    </location>
</feature>
<dbReference type="Pfam" id="PF11443">
    <property type="entry name" value="DUF2828"/>
    <property type="match status" value="1"/>
</dbReference>
<comment type="caution">
    <text evidence="3">The sequence shown here is derived from an EMBL/GenBank/DDBJ whole genome shotgun (WGS) entry which is preliminary data.</text>
</comment>
<feature type="domain" description="DUF2828" evidence="1">
    <location>
        <begin position="2"/>
        <end position="140"/>
    </location>
</feature>
<dbReference type="InterPro" id="IPR056690">
    <property type="entry name" value="DUF7788"/>
</dbReference>